<dbReference type="RefSeq" id="WP_012085130.1">
    <property type="nucleotide sequence ID" value="NZ_JACHVY010000001.1"/>
</dbReference>
<name>A0A7W4TKY5_KINRA</name>
<feature type="transmembrane region" description="Helical" evidence="9">
    <location>
        <begin position="74"/>
        <end position="93"/>
    </location>
</feature>
<reference evidence="11 12" key="1">
    <citation type="submission" date="2020-08" db="EMBL/GenBank/DDBJ databases">
        <title>The Agave Microbiome: Exploring the role of microbial communities in plant adaptations to desert environments.</title>
        <authorList>
            <person name="Partida-Martinez L.P."/>
        </authorList>
    </citation>
    <scope>NUCLEOTIDE SEQUENCE [LARGE SCALE GENOMIC DNA]</scope>
    <source>
        <strain evidence="11 12">AS2.23</strain>
    </source>
</reference>
<organism evidence="11 12">
    <name type="scientific">Kineococcus radiotolerans</name>
    <dbReference type="NCBI Taxonomy" id="131568"/>
    <lineage>
        <taxon>Bacteria</taxon>
        <taxon>Bacillati</taxon>
        <taxon>Actinomycetota</taxon>
        <taxon>Actinomycetes</taxon>
        <taxon>Kineosporiales</taxon>
        <taxon>Kineosporiaceae</taxon>
        <taxon>Kineococcus</taxon>
    </lineage>
</organism>
<dbReference type="GO" id="GO:0004527">
    <property type="term" value="F:exonuclease activity"/>
    <property type="evidence" value="ECO:0007669"/>
    <property type="project" value="UniProtKB-KW"/>
</dbReference>
<keyword evidence="3" id="KW-0540">Nuclease</keyword>
<evidence type="ECO:0000313" key="11">
    <source>
        <dbReference type="EMBL" id="MBB2900815.1"/>
    </source>
</evidence>
<evidence type="ECO:0000256" key="5">
    <source>
        <dbReference type="ARBA" id="ARBA00022763"/>
    </source>
</evidence>
<keyword evidence="4" id="KW-0479">Metal-binding</keyword>
<proteinExistence type="predicted"/>
<evidence type="ECO:0000259" key="10">
    <source>
        <dbReference type="Pfam" id="PF03372"/>
    </source>
</evidence>
<sequence>MPPTPTRRRPWWRRWPRRLALAYGVLATLALAAVLVLSDGHAVSYALGLFAAWWLAPALVLVPCAAALRSWRTLAAVLAPAVAAGALFGPLVLHRLDPPDETPDLRVATFNTTNWRGAEGLEDLLRRGRPDVVALQEVVPSQQRDYAGVFPEYPYRSYTSTSTGGSREGDGDAVWSKYPIVSVEPVTGLPEGARPADVVTLDVEGRRLAVLSVHLASPCLLCSPDKVARNPAGNTGDAARVRVAEARRYADLARSLQASGAAVVLGGDLNSAEFNEPLRELRSHGLVDVHRAVGTRPGLTRGASPGFARVDVVLVAGLEPVAVAERAPGGSTHSPVVADLAWPG</sequence>
<evidence type="ECO:0000256" key="7">
    <source>
        <dbReference type="ARBA" id="ARBA00022842"/>
    </source>
</evidence>
<evidence type="ECO:0000256" key="3">
    <source>
        <dbReference type="ARBA" id="ARBA00022722"/>
    </source>
</evidence>
<keyword evidence="11" id="KW-0269">Exonuclease</keyword>
<feature type="transmembrane region" description="Helical" evidence="9">
    <location>
        <begin position="42"/>
        <end position="62"/>
    </location>
</feature>
<dbReference type="SUPFAM" id="SSF56219">
    <property type="entry name" value="DNase I-like"/>
    <property type="match status" value="1"/>
</dbReference>
<keyword evidence="5" id="KW-0227">DNA damage</keyword>
<comment type="cofactor">
    <cofactor evidence="1">
        <name>Mn(2+)</name>
        <dbReference type="ChEBI" id="CHEBI:29035"/>
    </cofactor>
</comment>
<evidence type="ECO:0000256" key="2">
    <source>
        <dbReference type="ARBA" id="ARBA00001946"/>
    </source>
</evidence>
<dbReference type="InterPro" id="IPR005135">
    <property type="entry name" value="Endo/exonuclease/phosphatase"/>
</dbReference>
<dbReference type="GO" id="GO:0006281">
    <property type="term" value="P:DNA repair"/>
    <property type="evidence" value="ECO:0007669"/>
    <property type="project" value="UniProtKB-KW"/>
</dbReference>
<evidence type="ECO:0000313" key="12">
    <source>
        <dbReference type="Proteomes" id="UP000533269"/>
    </source>
</evidence>
<dbReference type="EMBL" id="JACHVY010000001">
    <property type="protein sequence ID" value="MBB2900815.1"/>
    <property type="molecule type" value="Genomic_DNA"/>
</dbReference>
<dbReference type="PANTHER" id="PTHR15822:SF4">
    <property type="entry name" value="TYROSYL-DNA PHOSPHODIESTERASE 2"/>
    <property type="match status" value="1"/>
</dbReference>
<keyword evidence="6 11" id="KW-0378">Hydrolase</keyword>
<evidence type="ECO:0000256" key="9">
    <source>
        <dbReference type="SAM" id="Phobius"/>
    </source>
</evidence>
<keyword evidence="7" id="KW-0460">Magnesium</keyword>
<comment type="cofactor">
    <cofactor evidence="2">
        <name>Mg(2+)</name>
        <dbReference type="ChEBI" id="CHEBI:18420"/>
    </cofactor>
</comment>
<keyword evidence="11" id="KW-0255">Endonuclease</keyword>
<dbReference type="GO" id="GO:0004519">
    <property type="term" value="F:endonuclease activity"/>
    <property type="evidence" value="ECO:0007669"/>
    <property type="project" value="UniProtKB-KW"/>
</dbReference>
<dbReference type="PANTHER" id="PTHR15822">
    <property type="entry name" value="TRAF AND TNF RECEPTOR-ASSOCIATED PROTEIN"/>
    <property type="match status" value="1"/>
</dbReference>
<dbReference type="InterPro" id="IPR051547">
    <property type="entry name" value="TDP2-like"/>
</dbReference>
<accession>A0A7W4TKY5</accession>
<reference evidence="11 12" key="2">
    <citation type="submission" date="2020-08" db="EMBL/GenBank/DDBJ databases">
        <authorList>
            <person name="Partida-Martinez L."/>
            <person name="Huntemann M."/>
            <person name="Clum A."/>
            <person name="Wang J."/>
            <person name="Palaniappan K."/>
            <person name="Ritter S."/>
            <person name="Chen I.-M."/>
            <person name="Stamatis D."/>
            <person name="Reddy T."/>
            <person name="O'Malley R."/>
            <person name="Daum C."/>
            <person name="Shapiro N."/>
            <person name="Ivanova N."/>
            <person name="Kyrpides N."/>
            <person name="Woyke T."/>
        </authorList>
    </citation>
    <scope>NUCLEOTIDE SEQUENCE [LARGE SCALE GENOMIC DNA]</scope>
    <source>
        <strain evidence="11 12">AS2.23</strain>
    </source>
</reference>
<keyword evidence="9" id="KW-1133">Transmembrane helix</keyword>
<dbReference type="InterPro" id="IPR036691">
    <property type="entry name" value="Endo/exonu/phosph_ase_sf"/>
</dbReference>
<feature type="domain" description="Endonuclease/exonuclease/phosphatase" evidence="10">
    <location>
        <begin position="119"/>
        <end position="325"/>
    </location>
</feature>
<keyword evidence="8" id="KW-0234">DNA repair</keyword>
<keyword evidence="9" id="KW-0472">Membrane</keyword>
<protein>
    <submittedName>
        <fullName evidence="11">Endonuclease/exonuclease/phosphatase family metal-dependent hydrolase</fullName>
    </submittedName>
</protein>
<keyword evidence="9" id="KW-0812">Transmembrane</keyword>
<dbReference type="AlphaFoldDB" id="A0A7W4TKY5"/>
<dbReference type="Gene3D" id="3.60.10.10">
    <property type="entry name" value="Endonuclease/exonuclease/phosphatase"/>
    <property type="match status" value="1"/>
</dbReference>
<evidence type="ECO:0000256" key="1">
    <source>
        <dbReference type="ARBA" id="ARBA00001936"/>
    </source>
</evidence>
<dbReference type="GO" id="GO:0046872">
    <property type="term" value="F:metal ion binding"/>
    <property type="evidence" value="ECO:0007669"/>
    <property type="project" value="UniProtKB-KW"/>
</dbReference>
<dbReference type="Pfam" id="PF03372">
    <property type="entry name" value="Exo_endo_phos"/>
    <property type="match status" value="1"/>
</dbReference>
<comment type="caution">
    <text evidence="11">The sequence shown here is derived from an EMBL/GenBank/DDBJ whole genome shotgun (WGS) entry which is preliminary data.</text>
</comment>
<gene>
    <name evidence="11" type="ORF">FHR75_001603</name>
</gene>
<evidence type="ECO:0000256" key="6">
    <source>
        <dbReference type="ARBA" id="ARBA00022801"/>
    </source>
</evidence>
<evidence type="ECO:0000256" key="8">
    <source>
        <dbReference type="ARBA" id="ARBA00023204"/>
    </source>
</evidence>
<evidence type="ECO:0000256" key="4">
    <source>
        <dbReference type="ARBA" id="ARBA00022723"/>
    </source>
</evidence>
<dbReference type="Proteomes" id="UP000533269">
    <property type="component" value="Unassembled WGS sequence"/>
</dbReference>